<feature type="repeat" description="PPR" evidence="2">
    <location>
        <begin position="406"/>
        <end position="440"/>
    </location>
</feature>
<dbReference type="GO" id="GO:0031930">
    <property type="term" value="P:mitochondria-nucleus signaling pathway"/>
    <property type="evidence" value="ECO:0007669"/>
    <property type="project" value="TreeGrafter"/>
</dbReference>
<dbReference type="NCBIfam" id="TIGR00756">
    <property type="entry name" value="PPR"/>
    <property type="match status" value="6"/>
</dbReference>
<evidence type="ECO:0000256" key="2">
    <source>
        <dbReference type="PROSITE-ProRule" id="PRU00708"/>
    </source>
</evidence>
<reference evidence="5" key="1">
    <citation type="submission" date="2021-01" db="EMBL/GenBank/DDBJ databases">
        <authorList>
            <person name="Corre E."/>
            <person name="Pelletier E."/>
            <person name="Niang G."/>
            <person name="Scheremetjew M."/>
            <person name="Finn R."/>
            <person name="Kale V."/>
            <person name="Holt S."/>
            <person name="Cochrane G."/>
            <person name="Meng A."/>
            <person name="Brown T."/>
            <person name="Cohen L."/>
        </authorList>
    </citation>
    <scope>NUCLEOTIDE SEQUENCE</scope>
    <source>
        <strain evidence="5">OF101</strain>
    </source>
</reference>
<organism evidence="5">
    <name type="scientific">Alexandrium catenella</name>
    <name type="common">Red tide dinoflagellate</name>
    <name type="synonym">Gonyaulax catenella</name>
    <dbReference type="NCBI Taxonomy" id="2925"/>
    <lineage>
        <taxon>Eukaryota</taxon>
        <taxon>Sar</taxon>
        <taxon>Alveolata</taxon>
        <taxon>Dinophyceae</taxon>
        <taxon>Gonyaulacales</taxon>
        <taxon>Pyrocystaceae</taxon>
        <taxon>Alexandrium</taxon>
    </lineage>
</organism>
<evidence type="ECO:0008006" key="6">
    <source>
        <dbReference type="Google" id="ProtNLM"/>
    </source>
</evidence>
<feature type="coiled-coil region" evidence="3">
    <location>
        <begin position="127"/>
        <end position="154"/>
    </location>
</feature>
<feature type="repeat" description="PPR" evidence="2">
    <location>
        <begin position="333"/>
        <end position="367"/>
    </location>
</feature>
<feature type="repeat" description="PPR" evidence="2">
    <location>
        <begin position="478"/>
        <end position="512"/>
    </location>
</feature>
<dbReference type="Pfam" id="PF13041">
    <property type="entry name" value="PPR_2"/>
    <property type="match status" value="4"/>
</dbReference>
<feature type="repeat" description="PPR" evidence="2">
    <location>
        <begin position="514"/>
        <end position="548"/>
    </location>
</feature>
<evidence type="ECO:0000256" key="3">
    <source>
        <dbReference type="SAM" id="Coils"/>
    </source>
</evidence>
<feature type="region of interest" description="Disordered" evidence="4">
    <location>
        <begin position="54"/>
        <end position="88"/>
    </location>
</feature>
<feature type="repeat" description="PPR" evidence="2">
    <location>
        <begin position="192"/>
        <end position="226"/>
    </location>
</feature>
<protein>
    <recommendedName>
        <fullName evidence="6">Pentacotripeptide-repeat region of PRORP domain-containing protein</fullName>
    </recommendedName>
</protein>
<dbReference type="PANTHER" id="PTHR47936:SF1">
    <property type="entry name" value="PENTATRICOPEPTIDE REPEAT-CONTAINING PROTEIN GUN1, CHLOROPLASTIC"/>
    <property type="match status" value="1"/>
</dbReference>
<evidence type="ECO:0000256" key="1">
    <source>
        <dbReference type="ARBA" id="ARBA00022737"/>
    </source>
</evidence>
<dbReference type="InterPro" id="IPR011990">
    <property type="entry name" value="TPR-like_helical_dom_sf"/>
</dbReference>
<proteinExistence type="predicted"/>
<dbReference type="Gene3D" id="1.25.40.10">
    <property type="entry name" value="Tetratricopeptide repeat domain"/>
    <property type="match status" value="5"/>
</dbReference>
<dbReference type="EMBL" id="HBGE01072193">
    <property type="protein sequence ID" value="CAD9166446.1"/>
    <property type="molecule type" value="Transcribed_RNA"/>
</dbReference>
<feature type="compositionally biased region" description="Low complexity" evidence="4">
    <location>
        <begin position="68"/>
        <end position="80"/>
    </location>
</feature>
<accession>A0A7S1RH82</accession>
<dbReference type="Pfam" id="PF01535">
    <property type="entry name" value="PPR"/>
    <property type="match status" value="1"/>
</dbReference>
<gene>
    <name evidence="5" type="ORF">ACAT0790_LOCUS43214</name>
</gene>
<sequence length="726" mass="78491">MASTSMPITEAASAGNAQYIADVALATIGAAQTEIFILALAFFAHAVVFGKHRLGPGRSQTSRKMADSRSTGGSGPPSSGDESDVVKAPRGSASLSSLKTAVQEANLPAILSYLRQMPRSSTSPLALQSLLQKAARLAAEKEQALDIMREAQRAGVAQPWFYNTLLDACVECQNIAIAGRIMAEAKEVGAADVVTYNTMIKAHLRRGDVKAASAAVEAMRLAGVQPNAVTFNEMLDVAVRSDIKSTWRLVDEMKACGLQPNRITCSILLKCVQLGSRAADVDRALAALEGLGGDMDEVLLSSALEACIRASRRDLISRLLSRHTGARSGHGFNPHTYGSIIRASGFIGNVKGVKEAWEDMRRHRVLPTSITLGCTVEALVANKEPDAAHALLREVLADQSARPAVNAVIYCSILKGFAHQKRFDRVWALYEEMLAENLRSQFTSVTYNTIIDACSRCGEVARAPALLEEMVHSGIVPNIVTYSAVLKGLCQLNQLDRAFELVETMKHSDHLRIDEQTYNTLLDGCARQGLYSRGMKVFEEMKASGVRPSNFTLSILVKLANRGRQLEVAFLLADEVSRQYGFKLNVHVYNNLIQTCIAHKHLERALAVLDQMVSERCYPDERTHSLLLRGCLSVGDAQTAAGLVRSTLGLPNGLPKLEGLQASKLAPAGMLPTELLSEVVERVARDCRQEALAAELAGELRRCGVKVDARLSFRLARTAMGSSAGA</sequence>
<dbReference type="PANTHER" id="PTHR47936">
    <property type="entry name" value="PPR_LONG DOMAIN-CONTAINING PROTEIN"/>
    <property type="match status" value="1"/>
</dbReference>
<dbReference type="PROSITE" id="PS51375">
    <property type="entry name" value="PPR"/>
    <property type="match status" value="7"/>
</dbReference>
<name>A0A7S1RH82_ALECA</name>
<dbReference type="AlphaFoldDB" id="A0A7S1RH82"/>
<dbReference type="GO" id="GO:0009507">
    <property type="term" value="C:chloroplast"/>
    <property type="evidence" value="ECO:0007669"/>
    <property type="project" value="TreeGrafter"/>
</dbReference>
<feature type="repeat" description="PPR" evidence="2">
    <location>
        <begin position="443"/>
        <end position="477"/>
    </location>
</feature>
<keyword evidence="3" id="KW-0175">Coiled coil</keyword>
<feature type="repeat" description="PPR" evidence="2">
    <location>
        <begin position="585"/>
        <end position="619"/>
    </location>
</feature>
<keyword evidence="1" id="KW-0677">Repeat</keyword>
<dbReference type="InterPro" id="IPR002885">
    <property type="entry name" value="PPR_rpt"/>
</dbReference>
<evidence type="ECO:0000256" key="4">
    <source>
        <dbReference type="SAM" id="MobiDB-lite"/>
    </source>
</evidence>
<evidence type="ECO:0000313" key="5">
    <source>
        <dbReference type="EMBL" id="CAD9166446.1"/>
    </source>
</evidence>